<accession>A0ABR2DDX4</accession>
<comment type="caution">
    <text evidence="1">The sequence shown here is derived from an EMBL/GenBank/DDBJ whole genome shotgun (WGS) entry which is preliminary data.</text>
</comment>
<organism evidence="1 2">
    <name type="scientific">Hibiscus sabdariffa</name>
    <name type="common">roselle</name>
    <dbReference type="NCBI Taxonomy" id="183260"/>
    <lineage>
        <taxon>Eukaryota</taxon>
        <taxon>Viridiplantae</taxon>
        <taxon>Streptophyta</taxon>
        <taxon>Embryophyta</taxon>
        <taxon>Tracheophyta</taxon>
        <taxon>Spermatophyta</taxon>
        <taxon>Magnoliopsida</taxon>
        <taxon>eudicotyledons</taxon>
        <taxon>Gunneridae</taxon>
        <taxon>Pentapetalae</taxon>
        <taxon>rosids</taxon>
        <taxon>malvids</taxon>
        <taxon>Malvales</taxon>
        <taxon>Malvaceae</taxon>
        <taxon>Malvoideae</taxon>
        <taxon>Hibiscus</taxon>
    </lineage>
</organism>
<dbReference type="Proteomes" id="UP001472677">
    <property type="component" value="Unassembled WGS sequence"/>
</dbReference>
<protein>
    <submittedName>
        <fullName evidence="1">Uncharacterized protein</fullName>
    </submittedName>
</protein>
<sequence length="77" mass="8381">MKVGSNGYPNCPYCPLLRVVRPLVITHYRLISTKFNSGGPTSCAHAGNEPSHEDNRVLAPEVLASAHAENEPSHEDK</sequence>
<gene>
    <name evidence="1" type="ORF">V6N12_057099</name>
</gene>
<proteinExistence type="predicted"/>
<dbReference type="EMBL" id="JBBPBM010000030">
    <property type="protein sequence ID" value="KAK8535583.1"/>
    <property type="molecule type" value="Genomic_DNA"/>
</dbReference>
<keyword evidence="2" id="KW-1185">Reference proteome</keyword>
<name>A0ABR2DDX4_9ROSI</name>
<evidence type="ECO:0000313" key="2">
    <source>
        <dbReference type="Proteomes" id="UP001472677"/>
    </source>
</evidence>
<reference evidence="1 2" key="1">
    <citation type="journal article" date="2024" name="G3 (Bethesda)">
        <title>Genome assembly of Hibiscus sabdariffa L. provides insights into metabolisms of medicinal natural products.</title>
        <authorList>
            <person name="Kim T."/>
        </authorList>
    </citation>
    <scope>NUCLEOTIDE SEQUENCE [LARGE SCALE GENOMIC DNA]</scope>
    <source>
        <strain evidence="1">TK-2024</strain>
        <tissue evidence="1">Old leaves</tissue>
    </source>
</reference>
<evidence type="ECO:0000313" key="1">
    <source>
        <dbReference type="EMBL" id="KAK8535583.1"/>
    </source>
</evidence>